<feature type="transmembrane region" description="Helical" evidence="6">
    <location>
        <begin position="83"/>
        <end position="104"/>
    </location>
</feature>
<feature type="transmembrane region" description="Helical" evidence="6">
    <location>
        <begin position="253"/>
        <end position="275"/>
    </location>
</feature>
<feature type="transmembrane region" description="Helical" evidence="6">
    <location>
        <begin position="43"/>
        <end position="62"/>
    </location>
</feature>
<feature type="compositionally biased region" description="Polar residues" evidence="5">
    <location>
        <begin position="393"/>
        <end position="405"/>
    </location>
</feature>
<dbReference type="AlphaFoldDB" id="A0A0D2WVY0"/>
<feature type="transmembrane region" description="Helical" evidence="6">
    <location>
        <begin position="162"/>
        <end position="181"/>
    </location>
</feature>
<keyword evidence="4 6" id="KW-0472">Membrane</keyword>
<evidence type="ECO:0000256" key="1">
    <source>
        <dbReference type="ARBA" id="ARBA00004141"/>
    </source>
</evidence>
<evidence type="ECO:0000256" key="3">
    <source>
        <dbReference type="ARBA" id="ARBA00022989"/>
    </source>
</evidence>
<feature type="region of interest" description="Disordered" evidence="5">
    <location>
        <begin position="392"/>
        <end position="435"/>
    </location>
</feature>
<comment type="subcellular location">
    <subcellularLocation>
        <location evidence="1">Membrane</location>
        <topology evidence="1">Multi-pass membrane protein</topology>
    </subcellularLocation>
</comment>
<dbReference type="Pfam" id="PF03151">
    <property type="entry name" value="TPT"/>
    <property type="match status" value="1"/>
</dbReference>
<reference evidence="9" key="1">
    <citation type="submission" date="2011-02" db="EMBL/GenBank/DDBJ databases">
        <title>The Genome Sequence of Capsaspora owczarzaki ATCC 30864.</title>
        <authorList>
            <person name="Russ C."/>
            <person name="Cuomo C."/>
            <person name="Burger G."/>
            <person name="Gray M.W."/>
            <person name="Holland P.W.H."/>
            <person name="King N."/>
            <person name="Lang F.B.F."/>
            <person name="Roger A.J."/>
            <person name="Ruiz-Trillo I."/>
            <person name="Young S.K."/>
            <person name="Zeng Q."/>
            <person name="Gargeya S."/>
            <person name="Alvarado L."/>
            <person name="Berlin A."/>
            <person name="Chapman S.B."/>
            <person name="Chen Z."/>
            <person name="Freedman E."/>
            <person name="Gellesch M."/>
            <person name="Goldberg J."/>
            <person name="Griggs A."/>
            <person name="Gujja S."/>
            <person name="Heilman E."/>
            <person name="Heiman D."/>
            <person name="Howarth C."/>
            <person name="Mehta T."/>
            <person name="Neiman D."/>
            <person name="Pearson M."/>
            <person name="Roberts A."/>
            <person name="Saif S."/>
            <person name="Shea T."/>
            <person name="Shenoy N."/>
            <person name="Sisk P."/>
            <person name="Stolte C."/>
            <person name="Sykes S."/>
            <person name="White J."/>
            <person name="Yandava C."/>
            <person name="Haas B."/>
            <person name="Nusbaum C."/>
            <person name="Birren B."/>
        </authorList>
    </citation>
    <scope>NUCLEOTIDE SEQUENCE</scope>
    <source>
        <strain evidence="9">ATCC 30864</strain>
    </source>
</reference>
<feature type="domain" description="Sugar phosphate transporter" evidence="7">
    <location>
        <begin position="18"/>
        <end position="325"/>
    </location>
</feature>
<keyword evidence="9" id="KW-1185">Reference proteome</keyword>
<dbReference type="eggNOG" id="KOG1443">
    <property type="taxonomic scope" value="Eukaryota"/>
</dbReference>
<feature type="transmembrane region" description="Helical" evidence="6">
    <location>
        <begin position="7"/>
        <end position="31"/>
    </location>
</feature>
<sequence>MSGLRHALVRFLAPLASILLWYVFSVGLTYYNRWLLRSYGFHFPITLTMVHMTVNWTLCWIVRAADESRQNRPRTTLNWRQTLTKVVPCALMAALDIALSNSAIMMVTVILYTMIKASSIVFLLGFAILFRIERFRANLIAVVLSICVGLILFSYGSTTVDVLGLFVTLGAAMSGGLRWVLVQVLVQGNAGHGHGPSKPGPEQRERILNGPLDTLYHLTSVMALLLLPLAMYFEGAALFSSDLFHDSATRLATTIAVLLVGGTLAFMMNFCEYLLIWQTSGLVMAVAGVVKDVVTIAISAMFLHEDRFSEINIVGGVALFFGVAFFHYIKYQQHKHVGGGMEADAGSATHHFDSSADERYAYSRTSDTSRLLSQGNDIQLDQFQQVDAYPNVRNGSRVSPESHSPLSDDESTIRVYPSRFRQRKETSSKRADHEA</sequence>
<evidence type="ECO:0000256" key="4">
    <source>
        <dbReference type="ARBA" id="ARBA00023136"/>
    </source>
</evidence>
<dbReference type="InterPro" id="IPR050186">
    <property type="entry name" value="TPT_transporter"/>
</dbReference>
<dbReference type="PANTHER" id="PTHR11132">
    <property type="entry name" value="SOLUTE CARRIER FAMILY 35"/>
    <property type="match status" value="1"/>
</dbReference>
<gene>
    <name evidence="8" type="ORF">CAOG_006826</name>
</gene>
<evidence type="ECO:0000313" key="9">
    <source>
        <dbReference type="Proteomes" id="UP000008743"/>
    </source>
</evidence>
<evidence type="ECO:0000256" key="6">
    <source>
        <dbReference type="SAM" id="Phobius"/>
    </source>
</evidence>
<evidence type="ECO:0000259" key="7">
    <source>
        <dbReference type="Pfam" id="PF03151"/>
    </source>
</evidence>
<dbReference type="InterPro" id="IPR004853">
    <property type="entry name" value="Sugar_P_trans_dom"/>
</dbReference>
<dbReference type="OMA" id="LFWEVPK"/>
<dbReference type="InParanoid" id="A0A0D2WVY0"/>
<feature type="transmembrane region" description="Helical" evidence="6">
    <location>
        <begin position="214"/>
        <end position="233"/>
    </location>
</feature>
<organism evidence="8 9">
    <name type="scientific">Capsaspora owczarzaki (strain ATCC 30864)</name>
    <dbReference type="NCBI Taxonomy" id="595528"/>
    <lineage>
        <taxon>Eukaryota</taxon>
        <taxon>Filasterea</taxon>
        <taxon>Capsaspora</taxon>
    </lineage>
</organism>
<accession>A0A0D2WVY0</accession>
<feature type="transmembrane region" description="Helical" evidence="6">
    <location>
        <begin position="110"/>
        <end position="130"/>
    </location>
</feature>
<dbReference type="PhylomeDB" id="A0A0D2WVY0"/>
<feature type="transmembrane region" description="Helical" evidence="6">
    <location>
        <begin position="137"/>
        <end position="156"/>
    </location>
</feature>
<dbReference type="FunCoup" id="A0A0D2WVY0">
    <property type="interactions" value="339"/>
</dbReference>
<dbReference type="OrthoDB" id="18894at2759"/>
<evidence type="ECO:0000256" key="5">
    <source>
        <dbReference type="SAM" id="MobiDB-lite"/>
    </source>
</evidence>
<keyword evidence="2 6" id="KW-0812">Transmembrane</keyword>
<evidence type="ECO:0000256" key="2">
    <source>
        <dbReference type="ARBA" id="ARBA00022692"/>
    </source>
</evidence>
<name>A0A0D2WVY0_CAPO3</name>
<feature type="transmembrane region" description="Helical" evidence="6">
    <location>
        <begin position="282"/>
        <end position="303"/>
    </location>
</feature>
<dbReference type="RefSeq" id="XP_004344447.1">
    <property type="nucleotide sequence ID" value="XM_004344397.2"/>
</dbReference>
<dbReference type="EMBL" id="KE346371">
    <property type="protein sequence ID" value="KJE96513.1"/>
    <property type="molecule type" value="Genomic_DNA"/>
</dbReference>
<dbReference type="GO" id="GO:0016020">
    <property type="term" value="C:membrane"/>
    <property type="evidence" value="ECO:0007669"/>
    <property type="project" value="UniProtKB-SubCell"/>
</dbReference>
<dbReference type="Proteomes" id="UP000008743">
    <property type="component" value="Unassembled WGS sequence"/>
</dbReference>
<feature type="compositionally biased region" description="Basic and acidic residues" evidence="5">
    <location>
        <begin position="423"/>
        <end position="435"/>
    </location>
</feature>
<proteinExistence type="predicted"/>
<protein>
    <submittedName>
        <fullName evidence="8">Solute carrier family 35 member C2</fullName>
    </submittedName>
</protein>
<evidence type="ECO:0000313" key="8">
    <source>
        <dbReference type="EMBL" id="KJE96513.1"/>
    </source>
</evidence>
<dbReference type="STRING" id="595528.A0A0D2WVY0"/>
<feature type="transmembrane region" description="Helical" evidence="6">
    <location>
        <begin position="309"/>
        <end position="329"/>
    </location>
</feature>
<keyword evidence="3 6" id="KW-1133">Transmembrane helix</keyword>